<evidence type="ECO:0000313" key="2">
    <source>
        <dbReference type="Proteomes" id="UP000035800"/>
    </source>
</evidence>
<sequence>MNVTAWTRKNGTKQQQSIFSKMWRFLQIAFDPEFTAFFRRDPAFDFFNKFIVLFSYVRVEVIPPKIVI</sequence>
<reference evidence="1 2" key="2">
    <citation type="journal article" date="2014" name="Emerg. Microbes Infect.">
        <title>Potential impact on kidney infection: a whole-genome analysis of Leptospira santarosai serovar Shermani.</title>
        <authorList>
            <person name="Chou L.F."/>
            <person name="Chen T.W."/>
            <person name="Ko Y.C."/>
            <person name="Pan M.J."/>
            <person name="Tian Y.C."/>
            <person name="Chiu C.H."/>
            <person name="Tang P."/>
            <person name="Hung C.C."/>
            <person name="Yang C.W."/>
        </authorList>
    </citation>
    <scope>NUCLEOTIDE SEQUENCE</scope>
    <source>
        <strain evidence="1 2">LT 821</strain>
    </source>
</reference>
<name>K8Y4V1_9LEPT</name>
<proteinExistence type="predicted"/>
<reference evidence="1 2" key="1">
    <citation type="journal article" date="2012" name="Gene">
        <title>Sequence of Leptospira santarosai serovar Shermani genome and prediction of virulence-associated genes.</title>
        <authorList>
            <person name="Chou L.F."/>
            <person name="Chen Y.T."/>
            <person name="Lu C.W."/>
            <person name="Ko Y.C."/>
            <person name="Tang C.Y."/>
            <person name="Pan M.J."/>
            <person name="Tian Y.C."/>
            <person name="Chiu C.H."/>
            <person name="Hung C.C."/>
            <person name="Yang C.W."/>
        </authorList>
    </citation>
    <scope>NUCLEOTIDE SEQUENCE [LARGE SCALE GENOMIC DNA]</scope>
    <source>
        <strain evidence="1">LT 821</strain>
    </source>
</reference>
<dbReference type="KEGG" id="lst:LSS_00939"/>
<protein>
    <submittedName>
        <fullName evidence="1">Uncharacterized protein</fullName>
    </submittedName>
</protein>
<dbReference type="AlphaFoldDB" id="K8Y4V1"/>
<evidence type="ECO:0000313" key="1">
    <source>
        <dbReference type="EMBL" id="EKT88628.1"/>
    </source>
</evidence>
<gene>
    <name evidence="1" type="ORF">LSS_00939</name>
</gene>
<accession>K8Y4V1</accession>
<dbReference type="Proteomes" id="UP000035800">
    <property type="component" value="Chromosome I"/>
</dbReference>
<dbReference type="STRING" id="758847.LSS_00939"/>
<organism evidence="1 2">
    <name type="scientific">Leptospira santarosai serovar Shermani str. LT 821</name>
    <dbReference type="NCBI Taxonomy" id="758847"/>
    <lineage>
        <taxon>Bacteria</taxon>
        <taxon>Pseudomonadati</taxon>
        <taxon>Spirochaetota</taxon>
        <taxon>Spirochaetia</taxon>
        <taxon>Leptospirales</taxon>
        <taxon>Leptospiraceae</taxon>
        <taxon>Leptospira</taxon>
    </lineage>
</organism>
<dbReference type="EMBL" id="CP006694">
    <property type="protein sequence ID" value="EKT88628.1"/>
    <property type="molecule type" value="Genomic_DNA"/>
</dbReference>